<reference evidence="2" key="4">
    <citation type="submission" date="2024-05" db="EMBL/GenBank/DDBJ databases">
        <authorList>
            <person name="Sun Q."/>
            <person name="Sedlacek I."/>
        </authorList>
    </citation>
    <scope>NUCLEOTIDE SEQUENCE</scope>
    <source>
        <strain evidence="2">CCM 4175</strain>
    </source>
</reference>
<evidence type="ECO:0000313" key="4">
    <source>
        <dbReference type="Proteomes" id="UP000243706"/>
    </source>
</evidence>
<dbReference type="RefSeq" id="WP_095115076.1">
    <property type="nucleotide sequence ID" value="NZ_BMCB01000002.1"/>
</dbReference>
<keyword evidence="1" id="KW-0812">Transmembrane</keyword>
<reference evidence="3 4" key="2">
    <citation type="submission" date="2017-06" db="EMBL/GenBank/DDBJ databases">
        <authorList>
            <consortium name="Pathogen Informatics"/>
        </authorList>
    </citation>
    <scope>NUCLEOTIDE SEQUENCE [LARGE SCALE GENOMIC DNA]</scope>
    <source>
        <strain evidence="3 4">NCTC13833</strain>
    </source>
</reference>
<dbReference type="EMBL" id="LT906464">
    <property type="protein sequence ID" value="SNV98609.1"/>
    <property type="molecule type" value="Genomic_DNA"/>
</dbReference>
<protein>
    <submittedName>
        <fullName evidence="3">Membrane protein</fullName>
    </submittedName>
</protein>
<evidence type="ECO:0000313" key="5">
    <source>
        <dbReference type="Proteomes" id="UP000652995"/>
    </source>
</evidence>
<evidence type="ECO:0000313" key="2">
    <source>
        <dbReference type="EMBL" id="GGA82089.1"/>
    </source>
</evidence>
<feature type="transmembrane region" description="Helical" evidence="1">
    <location>
        <begin position="97"/>
        <end position="121"/>
    </location>
</feature>
<dbReference type="OrthoDB" id="2414543at2"/>
<proteinExistence type="predicted"/>
<feature type="transmembrane region" description="Helical" evidence="1">
    <location>
        <begin position="214"/>
        <end position="234"/>
    </location>
</feature>
<gene>
    <name evidence="2" type="ORF">GCM10007183_02810</name>
    <name evidence="3" type="ORF">SAMEA4412661_00098</name>
</gene>
<feature type="transmembrane region" description="Helical" evidence="1">
    <location>
        <begin position="45"/>
        <end position="64"/>
    </location>
</feature>
<accession>A0A240BT29</accession>
<feature type="transmembrane region" description="Helical" evidence="1">
    <location>
        <begin position="127"/>
        <end position="149"/>
    </location>
</feature>
<sequence length="241" mass="27743">MKVMRFILSMLFGGLIGGFVGLFFVDTKGFRFLTEFHFVSDNTMSIIGYMVIGVIAGLFLYQLWLQKHILKKKREMAQTMTDVQTETDQMESRLTLLFWRVGAINQFNVLLSFIFMIFAVLNNSSSIVSVLMMIIFAIASLSTIPYSLFVRKYDARFPKVGEKQYTEKVLALMDEGERHITLVSMYKVYTMNSAFLMIGILLLSFFSIESGVNQSLGLIILVLLFAYNVFGYLLRVRKFYK</sequence>
<dbReference type="KEGG" id="smus:C7J88_07660"/>
<feature type="transmembrane region" description="Helical" evidence="1">
    <location>
        <begin position="7"/>
        <end position="25"/>
    </location>
</feature>
<dbReference type="InterPro" id="IPR021509">
    <property type="entry name" value="DUF3169"/>
</dbReference>
<evidence type="ECO:0000256" key="1">
    <source>
        <dbReference type="SAM" id="Phobius"/>
    </source>
</evidence>
<dbReference type="Proteomes" id="UP000243706">
    <property type="component" value="Chromosome 1"/>
</dbReference>
<dbReference type="Proteomes" id="UP000652995">
    <property type="component" value="Unassembled WGS sequence"/>
</dbReference>
<dbReference type="AlphaFoldDB" id="A0A240BT29"/>
<reference evidence="5" key="3">
    <citation type="journal article" date="2019" name="Int. J. Syst. Evol. Microbiol.">
        <title>The Global Catalogue of Microorganisms (GCM) 10K type strain sequencing project: providing services to taxonomists for standard genome sequencing and annotation.</title>
        <authorList>
            <consortium name="The Broad Institute Genomics Platform"/>
            <consortium name="The Broad Institute Genome Sequencing Center for Infectious Disease"/>
            <person name="Wu L."/>
            <person name="Ma J."/>
        </authorList>
    </citation>
    <scope>NUCLEOTIDE SEQUENCE [LARGE SCALE GENOMIC DNA]</scope>
    <source>
        <strain evidence="5">CCM 4175</strain>
    </source>
</reference>
<evidence type="ECO:0000313" key="3">
    <source>
        <dbReference type="EMBL" id="SNV98609.1"/>
    </source>
</evidence>
<feature type="transmembrane region" description="Helical" evidence="1">
    <location>
        <begin position="188"/>
        <end position="208"/>
    </location>
</feature>
<dbReference type="Pfam" id="PF11368">
    <property type="entry name" value="DUF3169"/>
    <property type="match status" value="1"/>
</dbReference>
<keyword evidence="1" id="KW-1133">Transmembrane helix</keyword>
<reference evidence="2" key="1">
    <citation type="journal article" date="2014" name="Int. J. Syst. Evol. Microbiol.">
        <title>Complete genome of a new Firmicutes species belonging to the dominant human colonic microbiota ('Ruminococcus bicirculans') reveals two chromosomes and a selective capacity to utilize plant glucans.</title>
        <authorList>
            <consortium name="NISC Comparative Sequencing Program"/>
            <person name="Wegmann U."/>
            <person name="Louis P."/>
            <person name="Goesmann A."/>
            <person name="Henrissat B."/>
            <person name="Duncan S.H."/>
            <person name="Flint H.J."/>
        </authorList>
    </citation>
    <scope>NUCLEOTIDE SEQUENCE</scope>
    <source>
        <strain evidence="2">CCM 4175</strain>
    </source>
</reference>
<keyword evidence="5" id="KW-1185">Reference proteome</keyword>
<name>A0A240BT29_9STAP</name>
<keyword evidence="1" id="KW-0472">Membrane</keyword>
<dbReference type="EMBL" id="BMCB01000002">
    <property type="protein sequence ID" value="GGA82089.1"/>
    <property type="molecule type" value="Genomic_DNA"/>
</dbReference>
<organism evidence="3 4">
    <name type="scientific">Staphylococcus muscae</name>
    <dbReference type="NCBI Taxonomy" id="1294"/>
    <lineage>
        <taxon>Bacteria</taxon>
        <taxon>Bacillati</taxon>
        <taxon>Bacillota</taxon>
        <taxon>Bacilli</taxon>
        <taxon>Bacillales</taxon>
        <taxon>Staphylococcaceae</taxon>
        <taxon>Staphylococcus</taxon>
    </lineage>
</organism>